<organism evidence="2 3">
    <name type="scientific">Haematospirillum jordaniae</name>
    <dbReference type="NCBI Taxonomy" id="1549855"/>
    <lineage>
        <taxon>Bacteria</taxon>
        <taxon>Pseudomonadati</taxon>
        <taxon>Pseudomonadota</taxon>
        <taxon>Alphaproteobacteria</taxon>
        <taxon>Rhodospirillales</taxon>
        <taxon>Novispirillaceae</taxon>
        <taxon>Haematospirillum</taxon>
    </lineage>
</organism>
<dbReference type="Pfam" id="PF04985">
    <property type="entry name" value="Phage_tube"/>
    <property type="match status" value="1"/>
</dbReference>
<accession>A0A143DGN7</accession>
<dbReference type="GeneID" id="53317738"/>
<proteinExistence type="predicted"/>
<geneLocation type="plasmid" evidence="2 3">
    <name>unnamed 2</name>
</geneLocation>
<dbReference type="InterPro" id="IPR006498">
    <property type="entry name" value="Tail_tube"/>
</dbReference>
<evidence type="ECO:0000313" key="2">
    <source>
        <dbReference type="EMBL" id="AMW35944.1"/>
    </source>
</evidence>
<dbReference type="RefSeq" id="WP_066137006.1">
    <property type="nucleotide sequence ID" value="NZ_CP014527.1"/>
</dbReference>
<protein>
    <submittedName>
        <fullName evidence="2">Uncharacterized protein</fullName>
    </submittedName>
</protein>
<sequence>MAARDVLKNINLFVDGRGYAGQLSEYSPPSLALVTEDFRAGVKGKRGEGHCKRNKRNQTPFRLEMAYLSNFTKRSRKNWGSPRP</sequence>
<dbReference type="OrthoDB" id="3078668at2"/>
<name>A0A143DGN7_9PROT</name>
<evidence type="ECO:0000313" key="3">
    <source>
        <dbReference type="Proteomes" id="UP000076066"/>
    </source>
</evidence>
<dbReference type="Proteomes" id="UP000076066">
    <property type="component" value="Plasmid unnamed 2"/>
</dbReference>
<keyword evidence="2" id="KW-0614">Plasmid</keyword>
<keyword evidence="3" id="KW-1185">Reference proteome</keyword>
<dbReference type="KEGG" id="hjo:AY555_10225"/>
<dbReference type="KEGG" id="hjo:AY555_11340"/>
<reference evidence="2 3" key="1">
    <citation type="submission" date="2016-02" db="EMBL/GenBank/DDBJ databases">
        <title>Complete Genome of H5569, the type strain of the newly described species Haematospirillium jordaniae.</title>
        <authorList>
            <person name="Nicholson A.C."/>
            <person name="Humrighouse B.W."/>
            <person name="Loparov V."/>
            <person name="McQuiston J.R."/>
        </authorList>
    </citation>
    <scope>NUCLEOTIDE SEQUENCE [LARGE SCALE GENOMIC DNA]</scope>
    <source>
        <strain evidence="2 3">H5569</strain>
        <plasmid evidence="3">Plasmid unnamed 2</plasmid>
        <plasmid evidence="2">unnamed 2</plasmid>
    </source>
</reference>
<evidence type="ECO:0000313" key="1">
    <source>
        <dbReference type="EMBL" id="AMW35750.1"/>
    </source>
</evidence>
<dbReference type="EMBL" id="CP014527">
    <property type="protein sequence ID" value="AMW35944.1"/>
    <property type="molecule type" value="Genomic_DNA"/>
</dbReference>
<dbReference type="AlphaFoldDB" id="A0A143DGN7"/>
<dbReference type="EMBL" id="CP014527">
    <property type="protein sequence ID" value="AMW35750.1"/>
    <property type="molecule type" value="Genomic_DNA"/>
</dbReference>
<gene>
    <name evidence="1" type="ORF">AY555_10225</name>
    <name evidence="2" type="ORF">AY555_11340</name>
</gene>